<organism evidence="2 3">
    <name type="scientific">Leptosphaeria maculans (strain JN3 / isolate v23.1.3 / race Av1-4-5-6-7-8)</name>
    <name type="common">Blackleg fungus</name>
    <name type="synonym">Phoma lingam</name>
    <dbReference type="NCBI Taxonomy" id="985895"/>
    <lineage>
        <taxon>Eukaryota</taxon>
        <taxon>Fungi</taxon>
        <taxon>Dikarya</taxon>
        <taxon>Ascomycota</taxon>
        <taxon>Pezizomycotina</taxon>
        <taxon>Dothideomycetes</taxon>
        <taxon>Pleosporomycetidae</taxon>
        <taxon>Pleosporales</taxon>
        <taxon>Pleosporineae</taxon>
        <taxon>Leptosphaeriaceae</taxon>
        <taxon>Plenodomus</taxon>
        <taxon>Plenodomus lingam/Leptosphaeria maculans species complex</taxon>
    </lineage>
</organism>
<feature type="coiled-coil region" evidence="1">
    <location>
        <begin position="51"/>
        <end position="127"/>
    </location>
</feature>
<dbReference type="VEuPathDB" id="FungiDB:Lema_P125680.1"/>
<dbReference type="Proteomes" id="UP000002668">
    <property type="component" value="Genome"/>
</dbReference>
<reference evidence="2 3" key="1">
    <citation type="journal article" date="2011" name="Nat. Commun.">
        <title>Effector diversification within compartments of the Leptosphaeria maculans genome affected by Repeat-Induced Point mutations.</title>
        <authorList>
            <person name="Rouxel T."/>
            <person name="Grandaubert J."/>
            <person name="Hane J.K."/>
            <person name="Hoede C."/>
            <person name="van de Wouw A.P."/>
            <person name="Couloux A."/>
            <person name="Dominguez V."/>
            <person name="Anthouard V."/>
            <person name="Bally P."/>
            <person name="Bourras S."/>
            <person name="Cozijnsen A.J."/>
            <person name="Ciuffetti L.M."/>
            <person name="Degrave A."/>
            <person name="Dilmaghani A."/>
            <person name="Duret L."/>
            <person name="Fudal I."/>
            <person name="Goodwin S.B."/>
            <person name="Gout L."/>
            <person name="Glaser N."/>
            <person name="Linglin J."/>
            <person name="Kema G.H.J."/>
            <person name="Lapalu N."/>
            <person name="Lawrence C.B."/>
            <person name="May K."/>
            <person name="Meyer M."/>
            <person name="Ollivier B."/>
            <person name="Poulain J."/>
            <person name="Schoch C.L."/>
            <person name="Simon A."/>
            <person name="Spatafora J.W."/>
            <person name="Stachowiak A."/>
            <person name="Turgeon B.G."/>
            <person name="Tyler B.M."/>
            <person name="Vincent D."/>
            <person name="Weissenbach J."/>
            <person name="Amselem J."/>
            <person name="Quesneville H."/>
            <person name="Oliver R.P."/>
            <person name="Wincker P."/>
            <person name="Balesdent M.-H."/>
            <person name="Howlett B.J."/>
        </authorList>
    </citation>
    <scope>NUCLEOTIDE SEQUENCE [LARGE SCALE GENOMIC DNA]</scope>
    <source>
        <strain evidence="3">JN3 / isolate v23.1.3 / race Av1-4-5-6-7-8</strain>
    </source>
</reference>
<dbReference type="AlphaFoldDB" id="M1ZIS9"/>
<evidence type="ECO:0000256" key="1">
    <source>
        <dbReference type="SAM" id="Coils"/>
    </source>
</evidence>
<gene>
    <name evidence="2" type="ORF">Lema_P125680.1</name>
</gene>
<protein>
    <submittedName>
        <fullName evidence="2">Uncharacterized protein</fullName>
    </submittedName>
</protein>
<proteinExistence type="predicted"/>
<dbReference type="EMBL" id="FP929136">
    <property type="protein sequence ID" value="CCT61162.1"/>
    <property type="molecule type" value="Genomic_DNA"/>
</dbReference>
<accession>M1ZIS9</accession>
<dbReference type="InParanoid" id="M1ZIS9"/>
<keyword evidence="1" id="KW-0175">Coiled coil</keyword>
<keyword evidence="3" id="KW-1185">Reference proteome</keyword>
<dbReference type="OrthoDB" id="3777090at2759"/>
<name>M1ZIS9_LEPMJ</name>
<evidence type="ECO:0000313" key="2">
    <source>
        <dbReference type="EMBL" id="CCT61162.1"/>
    </source>
</evidence>
<dbReference type="STRING" id="985895.M1ZIS9"/>
<evidence type="ECO:0000313" key="3">
    <source>
        <dbReference type="Proteomes" id="UP000002668"/>
    </source>
</evidence>
<sequence>MLLSRGALRKQLSSVLAGIKAQGLKIEDVVAEEMLDHLPGLAELKEGRTYIADLETREQTLLAQNDDLLNKLKAKEVEIQDQPGNIKSLEIELQQAQRHIEIYKGISEDADKRADRLQKKLDSVQSKETISDSLSAKVETLQTQLHTQLSSYQLLLQKHNQATEAADQQRTQYQHAFNTQHTRLQAIITAKTEALSTAHAETARIEAETQAISDAYTSLIDTLEIDHANVSAAVNQKALELRKSQITVASLNAQLEPLVHFATHTAHIIKIYQTFAHALFNPTPASTPVRLGRDFTALLDRMADALDLYEELAEQPVEAKAPHALIREAMDTLAVQNGLVWDMLGGIYGDVEQYIAKCRPKEQVVAGQVKGNFVARLRKRLVMS</sequence>